<organism evidence="2 3">
    <name type="scientific">Streptantibioticus parmotrematis</name>
    <dbReference type="NCBI Taxonomy" id="2873249"/>
    <lineage>
        <taxon>Bacteria</taxon>
        <taxon>Bacillati</taxon>
        <taxon>Actinomycetota</taxon>
        <taxon>Actinomycetes</taxon>
        <taxon>Kitasatosporales</taxon>
        <taxon>Streptomycetaceae</taxon>
        <taxon>Streptantibioticus</taxon>
    </lineage>
</organism>
<dbReference type="Proteomes" id="UP001198565">
    <property type="component" value="Unassembled WGS sequence"/>
</dbReference>
<evidence type="ECO:0000313" key="3">
    <source>
        <dbReference type="Proteomes" id="UP001198565"/>
    </source>
</evidence>
<dbReference type="RefSeq" id="WP_222975863.1">
    <property type="nucleotide sequence ID" value="NZ_JAINVZ010000004.1"/>
</dbReference>
<comment type="caution">
    <text evidence="2">The sequence shown here is derived from an EMBL/GenBank/DDBJ whole genome shotgun (WGS) entry which is preliminary data.</text>
</comment>
<dbReference type="EMBL" id="JAINVZ010000004">
    <property type="protein sequence ID" value="MBY8884972.1"/>
    <property type="molecule type" value="Genomic_DNA"/>
</dbReference>
<feature type="chain" id="PRO_5047095244" description="Secreted protein" evidence="1">
    <location>
        <begin position="16"/>
        <end position="136"/>
    </location>
</feature>
<protein>
    <recommendedName>
        <fullName evidence="4">Secreted protein</fullName>
    </recommendedName>
</protein>
<accession>A0ABS7QT18</accession>
<proteinExistence type="predicted"/>
<sequence>MAVASLVSMAGPAQAATPHTAHHAAKPAFQGGNCDYYVSCTSLSNGTLYVSVFDAGSRPSEIQDQYVKTGGGTITARFEYNDGSSIHYDNGAFSQGSGQTKTFEWKNQYPASCAPIVGILSVSGQGTFQTPPVDDC</sequence>
<evidence type="ECO:0000256" key="1">
    <source>
        <dbReference type="SAM" id="SignalP"/>
    </source>
</evidence>
<name>A0ABS7QT18_9ACTN</name>
<evidence type="ECO:0008006" key="4">
    <source>
        <dbReference type="Google" id="ProtNLM"/>
    </source>
</evidence>
<reference evidence="2 3" key="1">
    <citation type="submission" date="2021-08" db="EMBL/GenBank/DDBJ databases">
        <title>Streptomyces sp. PTM05 isolated from lichen.</title>
        <authorList>
            <person name="Somphong A."/>
            <person name="Phongsopitanun W."/>
            <person name="Tanasupawat S."/>
        </authorList>
    </citation>
    <scope>NUCLEOTIDE SEQUENCE [LARGE SCALE GENOMIC DNA]</scope>
    <source>
        <strain evidence="2 3">Ptm05</strain>
    </source>
</reference>
<keyword evidence="3" id="KW-1185">Reference proteome</keyword>
<keyword evidence="1" id="KW-0732">Signal</keyword>
<gene>
    <name evidence="2" type="ORF">K7472_08935</name>
</gene>
<feature type="signal peptide" evidence="1">
    <location>
        <begin position="1"/>
        <end position="15"/>
    </location>
</feature>
<evidence type="ECO:0000313" key="2">
    <source>
        <dbReference type="EMBL" id="MBY8884972.1"/>
    </source>
</evidence>